<organism evidence="1 2">
    <name type="scientific">Thermovibrio ammonificans (strain DSM 15698 / JCM 12110 / HB-1)</name>
    <dbReference type="NCBI Taxonomy" id="648996"/>
    <lineage>
        <taxon>Bacteria</taxon>
        <taxon>Pseudomonadati</taxon>
        <taxon>Aquificota</taxon>
        <taxon>Aquificia</taxon>
        <taxon>Desulfurobacteriales</taxon>
        <taxon>Desulfurobacteriaceae</taxon>
        <taxon>Thermovibrio</taxon>
    </lineage>
</organism>
<dbReference type="KEGG" id="tam:Theam_1824"/>
<evidence type="ECO:0008006" key="3">
    <source>
        <dbReference type="Google" id="ProtNLM"/>
    </source>
</evidence>
<accession>E8T6V7</accession>
<reference evidence="1" key="1">
    <citation type="submission" date="2011-01" db="EMBL/GenBank/DDBJ databases">
        <title>Complete sequence of plasmid of Thermovibrio ammonificans HB-1.</title>
        <authorList>
            <consortium name="US DOE Joint Genome Institute"/>
            <person name="Lucas S."/>
            <person name="Copeland A."/>
            <person name="Lapidus A."/>
            <person name="Cheng J.-F."/>
            <person name="Goodwin L."/>
            <person name="Pitluck S."/>
            <person name="Davenport K."/>
            <person name="Detter J.C."/>
            <person name="Han C."/>
            <person name="Tapia R."/>
            <person name="Land M."/>
            <person name="Hauser L."/>
            <person name="Kyrpides N."/>
            <person name="Ivanova N."/>
            <person name="Ovchinnikova G."/>
            <person name="Vetriani C."/>
            <person name="Woyke T."/>
        </authorList>
    </citation>
    <scope>NUCLEOTIDE SEQUENCE [LARGE SCALE GENOMIC DNA]</scope>
    <source>
        <strain evidence="1">HB-1</strain>
        <plasmid evidence="1">pTHEAM01</plasmid>
    </source>
</reference>
<keyword evidence="2" id="KW-1185">Reference proteome</keyword>
<sequence>MKVAEWTLESWKGERGLYLEEAGKLWGWKLPIEEQIPHLKGIRSFAKLLQGPGKRIVVRFKDDEGAPAYYHPEHRVVAICYGGKWREPIERFEWWAEAMVAHEIGHVRFTPSDWEVFPVWNLIEDRRIEESMASILPKLRAGFEKVARWAVDNLYSISIGSGEELAYPACVAFHWWGAEPTVESLEEALSKEISVKEVNGYGVEEFLNDLYLLVREAVGLAGKKGGEKLIALYKACKLFQAKYFPVDGGRLSFPSLGELVDEGGKLSPEKLGEVKVPDSAVFGEFGERGKELRPLADDEMSPGEARTERERADMAESFCMGRYNSVEEIERAIGEGWIADSPSVPSISRGVLRKFLSFFPPADRGRRYAEEGTRLDVRRFVRGYEDFFVAPKRAPAPYCIDVVVDGSGSMRCIESLHNEDGEHAYVRKILSLLKEAEKVSNLRFRVMLTVDYSKKPLFIKGDYEGKWSELAFSFYPNGWVENFRSAVPHLRSKVILVITDGCFVERKDVEAIRELAKKKTLIGLYVQGEHGYPYEEVAKYMENFHRFLHLKDENDLWKVGKVLARFIR</sequence>
<evidence type="ECO:0000313" key="2">
    <source>
        <dbReference type="Proteomes" id="UP000006362"/>
    </source>
</evidence>
<gene>
    <name evidence="1" type="ordered locus">Theam_1824</name>
</gene>
<evidence type="ECO:0000313" key="1">
    <source>
        <dbReference type="EMBL" id="ADU97780.1"/>
    </source>
</evidence>
<dbReference type="Proteomes" id="UP000006362">
    <property type="component" value="Plasmid pTHEAM01"/>
</dbReference>
<dbReference type="OrthoDB" id="54803at2"/>
<geneLocation type="plasmid" evidence="1 2">
    <name>pTHEAM01</name>
</geneLocation>
<dbReference type="AlphaFoldDB" id="E8T6V7"/>
<proteinExistence type="predicted"/>
<protein>
    <recommendedName>
        <fullName evidence="3">VWA domain-containing protein</fullName>
    </recommendedName>
</protein>
<name>E8T6V7_THEA1</name>
<dbReference type="EMBL" id="CP002445">
    <property type="protein sequence ID" value="ADU97780.1"/>
    <property type="molecule type" value="Genomic_DNA"/>
</dbReference>
<keyword evidence="1" id="KW-0614">Plasmid</keyword>
<dbReference type="RefSeq" id="WP_013524984.1">
    <property type="nucleotide sequence ID" value="NC_014917.1"/>
</dbReference>
<dbReference type="HOGENOM" id="CLU_479746_0_0_0"/>